<dbReference type="SUPFAM" id="SSF53850">
    <property type="entry name" value="Periplasmic binding protein-like II"/>
    <property type="match status" value="1"/>
</dbReference>
<keyword evidence="5" id="KW-1185">Reference proteome</keyword>
<protein>
    <submittedName>
        <fullName evidence="4">ABC transporter substrate-binding protein</fullName>
    </submittedName>
</protein>
<evidence type="ECO:0000313" key="5">
    <source>
        <dbReference type="Proteomes" id="UP000620596"/>
    </source>
</evidence>
<feature type="chain" id="PRO_5036955177" evidence="2">
    <location>
        <begin position="24"/>
        <end position="269"/>
    </location>
</feature>
<evidence type="ECO:0000256" key="1">
    <source>
        <dbReference type="ARBA" id="ARBA00022729"/>
    </source>
</evidence>
<dbReference type="AlphaFoldDB" id="A0A916SLL5"/>
<dbReference type="Pfam" id="PF00497">
    <property type="entry name" value="SBP_bac_3"/>
    <property type="match status" value="1"/>
</dbReference>
<name>A0A916SLL5_9BURK</name>
<proteinExistence type="predicted"/>
<dbReference type="PANTHER" id="PTHR35936:SF17">
    <property type="entry name" value="ARGININE-BINDING EXTRACELLULAR PROTEIN ARTP"/>
    <property type="match status" value="1"/>
</dbReference>
<keyword evidence="1 2" id="KW-0732">Signal</keyword>
<dbReference type="PANTHER" id="PTHR35936">
    <property type="entry name" value="MEMBRANE-BOUND LYTIC MUREIN TRANSGLYCOSYLASE F"/>
    <property type="match status" value="1"/>
</dbReference>
<gene>
    <name evidence="4" type="ORF">GCM10011496_28720</name>
</gene>
<reference evidence="4" key="1">
    <citation type="journal article" date="2014" name="Int. J. Syst. Evol. Microbiol.">
        <title>Complete genome sequence of Corynebacterium casei LMG S-19264T (=DSM 44701T), isolated from a smear-ripened cheese.</title>
        <authorList>
            <consortium name="US DOE Joint Genome Institute (JGI-PGF)"/>
            <person name="Walter F."/>
            <person name="Albersmeier A."/>
            <person name="Kalinowski J."/>
            <person name="Ruckert C."/>
        </authorList>
    </citation>
    <scope>NUCLEOTIDE SEQUENCE</scope>
    <source>
        <strain evidence="4">CGMCC 1.15322</strain>
    </source>
</reference>
<evidence type="ECO:0000313" key="4">
    <source>
        <dbReference type="EMBL" id="GGB06077.1"/>
    </source>
</evidence>
<dbReference type="Proteomes" id="UP000620596">
    <property type="component" value="Unassembled WGS sequence"/>
</dbReference>
<reference evidence="4" key="2">
    <citation type="submission" date="2020-09" db="EMBL/GenBank/DDBJ databases">
        <authorList>
            <person name="Sun Q."/>
            <person name="Zhou Y."/>
        </authorList>
    </citation>
    <scope>NUCLEOTIDE SEQUENCE</scope>
    <source>
        <strain evidence="4">CGMCC 1.15322</strain>
    </source>
</reference>
<evidence type="ECO:0000256" key="2">
    <source>
        <dbReference type="SAM" id="SignalP"/>
    </source>
</evidence>
<dbReference type="RefSeq" id="WP_188709205.1">
    <property type="nucleotide sequence ID" value="NZ_BMIG01000011.1"/>
</dbReference>
<feature type="signal peptide" evidence="2">
    <location>
        <begin position="1"/>
        <end position="23"/>
    </location>
</feature>
<dbReference type="SMART" id="SM00062">
    <property type="entry name" value="PBPb"/>
    <property type="match status" value="1"/>
</dbReference>
<comment type="caution">
    <text evidence="4">The sequence shown here is derived from an EMBL/GenBank/DDBJ whole genome shotgun (WGS) entry which is preliminary data.</text>
</comment>
<dbReference type="InterPro" id="IPR001638">
    <property type="entry name" value="Solute-binding_3/MltF_N"/>
</dbReference>
<organism evidence="4 5">
    <name type="scientific">Polaromonas eurypsychrophila</name>
    <dbReference type="NCBI Taxonomy" id="1614635"/>
    <lineage>
        <taxon>Bacteria</taxon>
        <taxon>Pseudomonadati</taxon>
        <taxon>Pseudomonadota</taxon>
        <taxon>Betaproteobacteria</taxon>
        <taxon>Burkholderiales</taxon>
        <taxon>Comamonadaceae</taxon>
        <taxon>Polaromonas</taxon>
    </lineage>
</organism>
<sequence>MTLPNFSRRLGLSLLLSTAALLAACAGLTPPADPAARQALAPTGVLRVGVYAGSPTSLVRDPKTGKSAGVALELGQALGQQLGVPVQVVEFSRLALVLDGIKAGTVDFTFTNATEVRARDMDFTEPLIRLELGYLVPPPSTLVVNEMDRSGVRVGVAQGSSSQGALGRLYKNATVVPAASLEMAQQMLRQGQLDAFATNKGILFEMSDQLPGYRVLDGRWGLESLAIAIPKGREAGMPYLRQFARDAQSSGRLSAIVAVAGLRGLARVD</sequence>
<feature type="domain" description="Solute-binding protein family 3/N-terminal" evidence="3">
    <location>
        <begin position="45"/>
        <end position="260"/>
    </location>
</feature>
<evidence type="ECO:0000259" key="3">
    <source>
        <dbReference type="SMART" id="SM00062"/>
    </source>
</evidence>
<dbReference type="Gene3D" id="3.40.190.10">
    <property type="entry name" value="Periplasmic binding protein-like II"/>
    <property type="match status" value="2"/>
</dbReference>
<dbReference type="EMBL" id="BMIG01000011">
    <property type="protein sequence ID" value="GGB06077.1"/>
    <property type="molecule type" value="Genomic_DNA"/>
</dbReference>
<accession>A0A916SLL5</accession>